<proteinExistence type="predicted"/>
<dbReference type="Proteomes" id="UP000541558">
    <property type="component" value="Unassembled WGS sequence"/>
</dbReference>
<comment type="caution">
    <text evidence="1">The sequence shown here is derived from an EMBL/GenBank/DDBJ whole genome shotgun (WGS) entry which is preliminary data.</text>
</comment>
<dbReference type="AlphaFoldDB" id="A0A8H5C2X0"/>
<accession>A0A8H5C2X0</accession>
<name>A0A8H5C2X0_9AGAR</name>
<gene>
    <name evidence="1" type="ORF">D9611_014500</name>
</gene>
<dbReference type="EMBL" id="JAACJK010000075">
    <property type="protein sequence ID" value="KAF5334200.1"/>
    <property type="molecule type" value="Genomic_DNA"/>
</dbReference>
<evidence type="ECO:0000313" key="2">
    <source>
        <dbReference type="Proteomes" id="UP000541558"/>
    </source>
</evidence>
<dbReference type="CDD" id="cd09917">
    <property type="entry name" value="F-box_SF"/>
    <property type="match status" value="1"/>
</dbReference>
<evidence type="ECO:0008006" key="3">
    <source>
        <dbReference type="Google" id="ProtNLM"/>
    </source>
</evidence>
<reference evidence="1 2" key="1">
    <citation type="journal article" date="2020" name="ISME J.">
        <title>Uncovering the hidden diversity of litter-decomposition mechanisms in mushroom-forming fungi.</title>
        <authorList>
            <person name="Floudas D."/>
            <person name="Bentzer J."/>
            <person name="Ahren D."/>
            <person name="Johansson T."/>
            <person name="Persson P."/>
            <person name="Tunlid A."/>
        </authorList>
    </citation>
    <scope>NUCLEOTIDE SEQUENCE [LARGE SCALE GENOMIC DNA]</scope>
    <source>
        <strain evidence="1 2">CBS 175.51</strain>
    </source>
</reference>
<keyword evidence="2" id="KW-1185">Reference proteome</keyword>
<sequence length="489" mass="55200">MSTSPELPTEIWLRIAEFIPDDHFSTLGRVCRLFYQVEAERKYRHLVLDDDRPAAINAHLDRIEKQSLVMPLVNSISLYPRAVRSACLRSGRSQKKSLKKANHRGWPASFRTQTAECSIPEDLNLADRLLTGISTFPNVRILHVEWERPCAPEAPFCFPFLTALWPSLGQRLTTLSLETGLDAMSRLVENASLLPLMQVLRLTIGPNMINPDGVDEASQQQKSLASFINGTSSTLVELSISSIEHFRLCTLYNELRLFPHLRSLSLHLPFDPLHLDDPKGMNSFLRVHAGIITKLSFIPTHCCKRADGLWKASLTAWPDPDAWLPQLFAGIRFDNLETLELGLNTAGGEGRVLQATRYIGAVINNLGCLKITGVLTSTEDLLFIVRPFTQKGNVPPKKVVLEVHVLSRLFLETIATILPDLETLQLTYRWIDKAGSSNEASFLRDMEGRYYARWKLKELSLHCSHSKDDGRWASQLVISRTIPAYTRRI</sequence>
<organism evidence="1 2">
    <name type="scientific">Ephemerocybe angulata</name>
    <dbReference type="NCBI Taxonomy" id="980116"/>
    <lineage>
        <taxon>Eukaryota</taxon>
        <taxon>Fungi</taxon>
        <taxon>Dikarya</taxon>
        <taxon>Basidiomycota</taxon>
        <taxon>Agaricomycotina</taxon>
        <taxon>Agaricomycetes</taxon>
        <taxon>Agaricomycetidae</taxon>
        <taxon>Agaricales</taxon>
        <taxon>Agaricineae</taxon>
        <taxon>Psathyrellaceae</taxon>
        <taxon>Ephemerocybe</taxon>
    </lineage>
</organism>
<protein>
    <recommendedName>
        <fullName evidence="3">F-box domain-containing protein</fullName>
    </recommendedName>
</protein>
<evidence type="ECO:0000313" key="1">
    <source>
        <dbReference type="EMBL" id="KAF5334200.1"/>
    </source>
</evidence>
<dbReference type="OrthoDB" id="2915292at2759"/>